<proteinExistence type="predicted"/>
<organism evidence="2 3">
    <name type="scientific">Sphingomonas longa</name>
    <dbReference type="NCBI Taxonomy" id="2778730"/>
    <lineage>
        <taxon>Bacteria</taxon>
        <taxon>Pseudomonadati</taxon>
        <taxon>Pseudomonadota</taxon>
        <taxon>Alphaproteobacteria</taxon>
        <taxon>Sphingomonadales</taxon>
        <taxon>Sphingomonadaceae</taxon>
        <taxon>Sphingomonas</taxon>
    </lineage>
</organism>
<evidence type="ECO:0000313" key="3">
    <source>
        <dbReference type="Proteomes" id="UP000763641"/>
    </source>
</evidence>
<accession>A0ABS2D9L8</accession>
<reference evidence="2 3" key="1">
    <citation type="submission" date="2020-12" db="EMBL/GenBank/DDBJ databases">
        <title>Sphingomonas sp.</title>
        <authorList>
            <person name="Kim M.K."/>
        </authorList>
    </citation>
    <scope>NUCLEOTIDE SEQUENCE [LARGE SCALE GENOMIC DNA]</scope>
    <source>
        <strain evidence="2 3">BT552</strain>
    </source>
</reference>
<gene>
    <name evidence="2" type="ORF">ILT43_14690</name>
</gene>
<evidence type="ECO:0000259" key="1">
    <source>
        <dbReference type="Pfam" id="PF21926"/>
    </source>
</evidence>
<protein>
    <recommendedName>
        <fullName evidence="1">N-acyl amino acid synthase FeeM catalytic core domain-containing protein</fullName>
    </recommendedName>
</protein>
<evidence type="ECO:0000313" key="2">
    <source>
        <dbReference type="EMBL" id="MBM6577627.1"/>
    </source>
</evidence>
<comment type="caution">
    <text evidence="2">The sequence shown here is derived from an EMBL/GenBank/DDBJ whole genome shotgun (WGS) entry which is preliminary data.</text>
</comment>
<feature type="domain" description="N-acyl amino acid synthase FeeM catalytic core" evidence="1">
    <location>
        <begin position="5"/>
        <end position="145"/>
    </location>
</feature>
<dbReference type="Proteomes" id="UP000763641">
    <property type="component" value="Unassembled WGS sequence"/>
</dbReference>
<dbReference type="Pfam" id="PF21926">
    <property type="entry name" value="FeeM"/>
    <property type="match status" value="1"/>
</dbReference>
<dbReference type="EMBL" id="JAFEMC010000004">
    <property type="protein sequence ID" value="MBM6577627.1"/>
    <property type="molecule type" value="Genomic_DNA"/>
</dbReference>
<sequence length="228" mass="25671">MKKEASLLLNRMYQSRGYGSKHQLADGKHCAVFTSCTDNDVVGTLTLTVDSEAGLATDHTFSIELNSLRDEPGTRLCDLTKFAVDPDTSSPAVLAALFHVILLYGMQVFGCTDVVIEVHPRHTRYYEAMIGFVRVGDPKIDESVEWWPSDTPVQLMRLNLRDMRRRIECTRAGVKANSRSLYPYFFSQEEELGIADRIARLCKVDDEMIFGMPRSTCGRLPAEWRAAA</sequence>
<dbReference type="InterPro" id="IPR054597">
    <property type="entry name" value="FeeM_cat"/>
</dbReference>
<dbReference type="RefSeq" id="WP_204199730.1">
    <property type="nucleotide sequence ID" value="NZ_JAFEMC010000004.1"/>
</dbReference>
<name>A0ABS2D9L8_9SPHN</name>
<keyword evidence="3" id="KW-1185">Reference proteome</keyword>
<dbReference type="SUPFAM" id="SSF55729">
    <property type="entry name" value="Acyl-CoA N-acyltransferases (Nat)"/>
    <property type="match status" value="1"/>
</dbReference>
<dbReference type="InterPro" id="IPR016181">
    <property type="entry name" value="Acyl_CoA_acyltransferase"/>
</dbReference>
<dbReference type="Gene3D" id="3.40.630.30">
    <property type="match status" value="1"/>
</dbReference>